<evidence type="ECO:0000259" key="4">
    <source>
        <dbReference type="Pfam" id="PF13472"/>
    </source>
</evidence>
<dbReference type="InterPro" id="IPR013783">
    <property type="entry name" value="Ig-like_fold"/>
</dbReference>
<dbReference type="InterPro" id="IPR036514">
    <property type="entry name" value="SGNH_hydro_sf"/>
</dbReference>
<dbReference type="Gene3D" id="2.60.40.10">
    <property type="entry name" value="Immunoglobulins"/>
    <property type="match status" value="1"/>
</dbReference>
<sequence length="685" mass="77492">MYRLLFLFSLFISLNSFAQKVKVACVGNSVTWGYLLPNRETECYPYQLGKMLGDSYEVKNFGVSGATLLEKGHRPYIIQDFYKEALAYKPDVVIISLGLNDTDPRNWPNYMYNFIPDYHKLIDSFRQANPTVDVWICKVSPIFSWHPRFKSSTRDWYWQVQNAIEAVAKATNSPLIDLYIPLHNRPELFKDALHPNAEGAAIIAKTVYAHLSKDWDGLRLAAPFSDHMVLQREKPLSIWGKANAGDTVVVSFMGMTVQSIASPSGDWMVTLPKQKAGGPYSMTVTAKEQTAVLKDIFIGEVWLCSGQSNMQFPLKSAYGAANDIENASNANVRLLNFRPVAETNAAAWNDTTLRMVNELKYFAGMWEISTPQSAKEFSAVAYYFGQSLSKKLGVPVGLVLNAVGGSPIESWIGRYELEHSPKVVDIFNNWDNNDLVQPWVRERCKQNIASASNPLQRHPYHPSYLFEAGIEPIIPMAMRGVIWYQGESNAHNKEAFNALFTEWVDCWRSRWKEELPIGYVQLSSLNRPSWPMFRDEQRRLLSARPRLGMVVCSDLGDSTDVHPTRKKEVGERLALWALSECYGQKGTLLSPLFKSVEYKGSEALISFDNAKGLRSSDGKELREFEIAGEDRLFYPAKAVLKGDKLSLRSSLVLKPMYVRYGWKPYSRANLVNSANLPASSFTTEY</sequence>
<dbReference type="PANTHER" id="PTHR22901">
    <property type="entry name" value="SIALATE O-ACETYLESTERASE"/>
    <property type="match status" value="1"/>
</dbReference>
<feature type="domain" description="Sialate O-acetylesterase" evidence="3">
    <location>
        <begin position="477"/>
        <end position="574"/>
    </location>
</feature>
<feature type="chain" id="PRO_5021033208" evidence="2">
    <location>
        <begin position="19"/>
        <end position="685"/>
    </location>
</feature>
<dbReference type="Pfam" id="PF03629">
    <property type="entry name" value="SASA"/>
    <property type="match status" value="1"/>
</dbReference>
<dbReference type="Proteomes" id="UP000294830">
    <property type="component" value="Unassembled WGS sequence"/>
</dbReference>
<name>A0A4R2EMT8_9BACT</name>
<dbReference type="Pfam" id="PF13472">
    <property type="entry name" value="Lipase_GDSL_2"/>
    <property type="match status" value="1"/>
</dbReference>
<evidence type="ECO:0000259" key="3">
    <source>
        <dbReference type="Pfam" id="PF03629"/>
    </source>
</evidence>
<feature type="domain" description="SGNH hydrolase-type esterase" evidence="4">
    <location>
        <begin position="25"/>
        <end position="201"/>
    </location>
</feature>
<protein>
    <submittedName>
        <fullName evidence="5">Sialate O-acetylesterase</fullName>
    </submittedName>
</protein>
<dbReference type="GO" id="GO:0005975">
    <property type="term" value="P:carbohydrate metabolic process"/>
    <property type="evidence" value="ECO:0007669"/>
    <property type="project" value="TreeGrafter"/>
</dbReference>
<keyword evidence="1" id="KW-0378">Hydrolase</keyword>
<dbReference type="EMBL" id="SLWB01000010">
    <property type="protein sequence ID" value="TCN65669.1"/>
    <property type="molecule type" value="Genomic_DNA"/>
</dbReference>
<evidence type="ECO:0000313" key="5">
    <source>
        <dbReference type="EMBL" id="TCN65669.1"/>
    </source>
</evidence>
<dbReference type="SUPFAM" id="SSF52266">
    <property type="entry name" value="SGNH hydrolase"/>
    <property type="match status" value="2"/>
</dbReference>
<evidence type="ECO:0000256" key="1">
    <source>
        <dbReference type="ARBA" id="ARBA00022801"/>
    </source>
</evidence>
<proteinExistence type="predicted"/>
<gene>
    <name evidence="5" type="ORF">CLV25_11058</name>
</gene>
<evidence type="ECO:0000313" key="6">
    <source>
        <dbReference type="Proteomes" id="UP000294830"/>
    </source>
</evidence>
<keyword evidence="6" id="KW-1185">Reference proteome</keyword>
<evidence type="ECO:0000256" key="2">
    <source>
        <dbReference type="SAM" id="SignalP"/>
    </source>
</evidence>
<comment type="caution">
    <text evidence="5">The sequence shown here is derived from an EMBL/GenBank/DDBJ whole genome shotgun (WGS) entry which is preliminary data.</text>
</comment>
<dbReference type="InterPro" id="IPR039329">
    <property type="entry name" value="SIAE"/>
</dbReference>
<dbReference type="Gene3D" id="3.40.50.1110">
    <property type="entry name" value="SGNH hydrolase"/>
    <property type="match status" value="2"/>
</dbReference>
<reference evidence="5 6" key="1">
    <citation type="submission" date="2019-03" db="EMBL/GenBank/DDBJ databases">
        <title>Genomic Encyclopedia of Archaeal and Bacterial Type Strains, Phase II (KMG-II): from individual species to whole genera.</title>
        <authorList>
            <person name="Goeker M."/>
        </authorList>
    </citation>
    <scope>NUCLEOTIDE SEQUENCE [LARGE SCALE GENOMIC DNA]</scope>
    <source>
        <strain evidence="5 6">RL-C</strain>
    </source>
</reference>
<dbReference type="InterPro" id="IPR013830">
    <property type="entry name" value="SGNH_hydro"/>
</dbReference>
<dbReference type="AlphaFoldDB" id="A0A4R2EMT8"/>
<keyword evidence="2" id="KW-0732">Signal</keyword>
<organism evidence="5 6">
    <name type="scientific">Acetobacteroides hydrogenigenes</name>
    <dbReference type="NCBI Taxonomy" id="979970"/>
    <lineage>
        <taxon>Bacteria</taxon>
        <taxon>Pseudomonadati</taxon>
        <taxon>Bacteroidota</taxon>
        <taxon>Bacteroidia</taxon>
        <taxon>Bacteroidales</taxon>
        <taxon>Rikenellaceae</taxon>
        <taxon>Acetobacteroides</taxon>
    </lineage>
</organism>
<dbReference type="OrthoDB" id="9816001at2"/>
<dbReference type="PANTHER" id="PTHR22901:SF0">
    <property type="entry name" value="SIALATE O-ACETYLESTERASE"/>
    <property type="match status" value="1"/>
</dbReference>
<dbReference type="InterPro" id="IPR005181">
    <property type="entry name" value="SASA"/>
</dbReference>
<feature type="signal peptide" evidence="2">
    <location>
        <begin position="1"/>
        <end position="18"/>
    </location>
</feature>
<accession>A0A4R2EMT8</accession>
<dbReference type="GO" id="GO:0001681">
    <property type="term" value="F:sialate O-acetylesterase activity"/>
    <property type="evidence" value="ECO:0007669"/>
    <property type="project" value="InterPro"/>
</dbReference>
<dbReference type="RefSeq" id="WP_131839657.1">
    <property type="nucleotide sequence ID" value="NZ_SLWB01000010.1"/>
</dbReference>